<dbReference type="PROSITE" id="PS50943">
    <property type="entry name" value="HTH_CROC1"/>
    <property type="match status" value="1"/>
</dbReference>
<dbReference type="InterPro" id="IPR041413">
    <property type="entry name" value="MLTR_LBD"/>
</dbReference>
<protein>
    <submittedName>
        <fullName evidence="3">Helix-turn-helix domain-containing protein</fullName>
    </submittedName>
</protein>
<gene>
    <name evidence="3" type="ORF">D7294_09825</name>
</gene>
<reference evidence="3 4" key="1">
    <citation type="journal article" date="2014" name="Int. J. Syst. Evol. Microbiol.">
        <title>Streptomyces hoynatensis sp. nov., isolated from deep marine sediment.</title>
        <authorList>
            <person name="Veyisoglu A."/>
            <person name="Sahin N."/>
        </authorList>
    </citation>
    <scope>NUCLEOTIDE SEQUENCE [LARGE SCALE GENOMIC DNA]</scope>
    <source>
        <strain evidence="3 4">KCTC 29097</strain>
    </source>
</reference>
<feature type="domain" description="HTH cro/C1-type" evidence="2">
    <location>
        <begin position="39"/>
        <end position="86"/>
    </location>
</feature>
<organism evidence="3 4">
    <name type="scientific">Streptomyces hoynatensis</name>
    <dbReference type="NCBI Taxonomy" id="1141874"/>
    <lineage>
        <taxon>Bacteria</taxon>
        <taxon>Bacillati</taxon>
        <taxon>Actinomycetota</taxon>
        <taxon>Actinomycetes</taxon>
        <taxon>Kitasatosporales</taxon>
        <taxon>Streptomycetaceae</taxon>
        <taxon>Streptomyces</taxon>
    </lineage>
</organism>
<dbReference type="PANTHER" id="PTHR35010:SF2">
    <property type="entry name" value="BLL4672 PROTEIN"/>
    <property type="match status" value="1"/>
</dbReference>
<dbReference type="InterPro" id="IPR001387">
    <property type="entry name" value="Cro/C1-type_HTH"/>
</dbReference>
<evidence type="ECO:0000313" key="3">
    <source>
        <dbReference type="EMBL" id="RKN43971.1"/>
    </source>
</evidence>
<dbReference type="AlphaFoldDB" id="A0A3A9Z6I1"/>
<feature type="compositionally biased region" description="Low complexity" evidence="1">
    <location>
        <begin position="287"/>
        <end position="297"/>
    </location>
</feature>
<dbReference type="RefSeq" id="WP_120677692.1">
    <property type="nucleotide sequence ID" value="NZ_RBAL01000004.1"/>
</dbReference>
<dbReference type="Pfam" id="PF13560">
    <property type="entry name" value="HTH_31"/>
    <property type="match status" value="1"/>
</dbReference>
<dbReference type="OrthoDB" id="3542608at2"/>
<evidence type="ECO:0000313" key="4">
    <source>
        <dbReference type="Proteomes" id="UP000272474"/>
    </source>
</evidence>
<evidence type="ECO:0000259" key="2">
    <source>
        <dbReference type="PROSITE" id="PS50943"/>
    </source>
</evidence>
<dbReference type="Pfam" id="PF17765">
    <property type="entry name" value="MLTR_LBD"/>
    <property type="match status" value="1"/>
</dbReference>
<dbReference type="EMBL" id="RBAL01000004">
    <property type="protein sequence ID" value="RKN43971.1"/>
    <property type="molecule type" value="Genomic_DNA"/>
</dbReference>
<accession>A0A3A9Z6I1</accession>
<dbReference type="PANTHER" id="PTHR35010">
    <property type="entry name" value="BLL4672 PROTEIN-RELATED"/>
    <property type="match status" value="1"/>
</dbReference>
<dbReference type="SMART" id="SM00530">
    <property type="entry name" value="HTH_XRE"/>
    <property type="match status" value="1"/>
</dbReference>
<dbReference type="Proteomes" id="UP000272474">
    <property type="component" value="Unassembled WGS sequence"/>
</dbReference>
<dbReference type="Gene3D" id="1.10.260.40">
    <property type="entry name" value="lambda repressor-like DNA-binding domains"/>
    <property type="match status" value="1"/>
</dbReference>
<proteinExistence type="predicted"/>
<feature type="region of interest" description="Disordered" evidence="1">
    <location>
        <begin position="274"/>
        <end position="297"/>
    </location>
</feature>
<dbReference type="Gene3D" id="3.30.450.180">
    <property type="match status" value="1"/>
</dbReference>
<sequence>MAGQSPRARELGAFLRSRRAVLSPQAVGLATGGVRRTSGLRREEVARLAGVSTGYYVRLEQGRAAYPSAGVLGALARALRLPPEERRHLFALAHQPSPEPESTVLEAGTRRMLDLLLPPTAAYVIDERSDVLAWNRAAAALFGHLVEGPRRPNNVRYVFTSPEARELFVDWPEIAADSVAHLRAAAGHRPDDPALATLIAGLRAESPEFRRLWAARELRHKVEGRKELRHPRCGRLTLEYTVLAAPTAPGQRLVAYTAAPGTASHAALAALSGLAPAAPPTGPERAAPPQAAPAAAS</sequence>
<dbReference type="GO" id="GO:0003677">
    <property type="term" value="F:DNA binding"/>
    <property type="evidence" value="ECO:0007669"/>
    <property type="project" value="InterPro"/>
</dbReference>
<dbReference type="InterPro" id="IPR010982">
    <property type="entry name" value="Lambda_DNA-bd_dom_sf"/>
</dbReference>
<dbReference type="CDD" id="cd00093">
    <property type="entry name" value="HTH_XRE"/>
    <property type="match status" value="1"/>
</dbReference>
<comment type="caution">
    <text evidence="3">The sequence shown here is derived from an EMBL/GenBank/DDBJ whole genome shotgun (WGS) entry which is preliminary data.</text>
</comment>
<keyword evidence="4" id="KW-1185">Reference proteome</keyword>
<name>A0A3A9Z6I1_9ACTN</name>
<evidence type="ECO:0000256" key="1">
    <source>
        <dbReference type="SAM" id="MobiDB-lite"/>
    </source>
</evidence>
<dbReference type="SUPFAM" id="SSF47413">
    <property type="entry name" value="lambda repressor-like DNA-binding domains"/>
    <property type="match status" value="1"/>
</dbReference>